<evidence type="ECO:0000256" key="2">
    <source>
        <dbReference type="ARBA" id="ARBA00022475"/>
    </source>
</evidence>
<accession>A0A2P8IFI5</accession>
<comment type="subcellular location">
    <subcellularLocation>
        <location evidence="1">Cell membrane</location>
        <topology evidence="1">Multi-pass membrane protein</topology>
    </subcellularLocation>
</comment>
<dbReference type="InterPro" id="IPR005467">
    <property type="entry name" value="His_kinase_dom"/>
</dbReference>
<evidence type="ECO:0000313" key="10">
    <source>
        <dbReference type="EMBL" id="PSL57239.1"/>
    </source>
</evidence>
<dbReference type="Pfam" id="PF02518">
    <property type="entry name" value="HATPase_c"/>
    <property type="match status" value="1"/>
</dbReference>
<keyword evidence="6" id="KW-1133">Transmembrane helix</keyword>
<dbReference type="GO" id="GO:0046983">
    <property type="term" value="F:protein dimerization activity"/>
    <property type="evidence" value="ECO:0007669"/>
    <property type="project" value="InterPro"/>
</dbReference>
<dbReference type="SUPFAM" id="SSF55874">
    <property type="entry name" value="ATPase domain of HSP90 chaperone/DNA topoisomerase II/histidine kinase"/>
    <property type="match status" value="1"/>
</dbReference>
<dbReference type="InterPro" id="IPR050482">
    <property type="entry name" value="Sensor_HK_TwoCompSys"/>
</dbReference>
<dbReference type="PROSITE" id="PS50109">
    <property type="entry name" value="HIS_KIN"/>
    <property type="match status" value="1"/>
</dbReference>
<keyword evidence="4" id="KW-0812">Transmembrane</keyword>
<dbReference type="GO" id="GO:0005886">
    <property type="term" value="C:plasma membrane"/>
    <property type="evidence" value="ECO:0007669"/>
    <property type="project" value="UniProtKB-SubCell"/>
</dbReference>
<keyword evidence="3" id="KW-0808">Transferase</keyword>
<gene>
    <name evidence="10" type="ORF">B0I31_102217</name>
</gene>
<comment type="caution">
    <text evidence="10">The sequence shown here is derived from an EMBL/GenBank/DDBJ whole genome shotgun (WGS) entry which is preliminary data.</text>
</comment>
<evidence type="ECO:0000256" key="1">
    <source>
        <dbReference type="ARBA" id="ARBA00004651"/>
    </source>
</evidence>
<evidence type="ECO:0000256" key="8">
    <source>
        <dbReference type="ARBA" id="ARBA00023136"/>
    </source>
</evidence>
<keyword evidence="2" id="KW-1003">Cell membrane</keyword>
<dbReference type="AlphaFoldDB" id="A0A2P8IFI5"/>
<keyword evidence="11" id="KW-1185">Reference proteome</keyword>
<organism evidence="10 11">
    <name type="scientific">Saccharothrix carnea</name>
    <dbReference type="NCBI Taxonomy" id="1280637"/>
    <lineage>
        <taxon>Bacteria</taxon>
        <taxon>Bacillati</taxon>
        <taxon>Actinomycetota</taxon>
        <taxon>Actinomycetes</taxon>
        <taxon>Pseudonocardiales</taxon>
        <taxon>Pseudonocardiaceae</taxon>
        <taxon>Saccharothrix</taxon>
    </lineage>
</organism>
<dbReference type="SMART" id="SM00387">
    <property type="entry name" value="HATPase_c"/>
    <property type="match status" value="1"/>
</dbReference>
<dbReference type="InterPro" id="IPR036890">
    <property type="entry name" value="HATPase_C_sf"/>
</dbReference>
<evidence type="ECO:0000256" key="5">
    <source>
        <dbReference type="ARBA" id="ARBA00022777"/>
    </source>
</evidence>
<dbReference type="CDD" id="cd16917">
    <property type="entry name" value="HATPase_UhpB-NarQ-NarX-like"/>
    <property type="match status" value="1"/>
</dbReference>
<dbReference type="OrthoDB" id="144293at2"/>
<evidence type="ECO:0000256" key="4">
    <source>
        <dbReference type="ARBA" id="ARBA00022692"/>
    </source>
</evidence>
<dbReference type="InterPro" id="IPR003594">
    <property type="entry name" value="HATPase_dom"/>
</dbReference>
<reference evidence="10 11" key="1">
    <citation type="submission" date="2018-03" db="EMBL/GenBank/DDBJ databases">
        <title>Genomic Encyclopedia of Type Strains, Phase III (KMG-III): the genomes of soil and plant-associated and newly described type strains.</title>
        <authorList>
            <person name="Whitman W."/>
        </authorList>
    </citation>
    <scope>NUCLEOTIDE SEQUENCE [LARGE SCALE GENOMIC DNA]</scope>
    <source>
        <strain evidence="10 11">CGMCC 4.7097</strain>
    </source>
</reference>
<protein>
    <submittedName>
        <fullName evidence="10">Histidine kinase/DNA gyrase B/HSP90-like ATPase</fullName>
    </submittedName>
</protein>
<feature type="domain" description="Histidine kinase" evidence="9">
    <location>
        <begin position="286"/>
        <end position="376"/>
    </location>
</feature>
<dbReference type="Proteomes" id="UP000241118">
    <property type="component" value="Unassembled WGS sequence"/>
</dbReference>
<dbReference type="Gene3D" id="3.30.565.10">
    <property type="entry name" value="Histidine kinase-like ATPase, C-terminal domain"/>
    <property type="match status" value="1"/>
</dbReference>
<proteinExistence type="predicted"/>
<dbReference type="Pfam" id="PF07730">
    <property type="entry name" value="HisKA_3"/>
    <property type="match status" value="1"/>
</dbReference>
<evidence type="ECO:0000256" key="6">
    <source>
        <dbReference type="ARBA" id="ARBA00022989"/>
    </source>
</evidence>
<evidence type="ECO:0000313" key="11">
    <source>
        <dbReference type="Proteomes" id="UP000241118"/>
    </source>
</evidence>
<name>A0A2P8IFI5_SACCR</name>
<dbReference type="PANTHER" id="PTHR24421:SF37">
    <property type="entry name" value="SENSOR HISTIDINE KINASE NARS"/>
    <property type="match status" value="1"/>
</dbReference>
<dbReference type="PANTHER" id="PTHR24421">
    <property type="entry name" value="NITRATE/NITRITE SENSOR PROTEIN NARX-RELATED"/>
    <property type="match status" value="1"/>
</dbReference>
<dbReference type="RefSeq" id="WP_106614212.1">
    <property type="nucleotide sequence ID" value="NZ_PYAX01000002.1"/>
</dbReference>
<keyword evidence="8" id="KW-0472">Membrane</keyword>
<sequence>MKSKVTGSTSDSGWLPKRCDVEHGAEVAPVWARFVDRRDALLDEYGRRLRAMHSALAEDEDTLRGCVEHAESILDECAASLREGRVVSSDDAWVMASEIGARRAAGNVHPIESIRAAAVLVELTIRALQDVCGDDRAGVSLLCTAMLALNQSISLRMHVASIAYDRFLYEQFKRAQVDGVHTLAREIHDHVGNGVSLAHRQLELYDVLHSEDCGIARDRVARARLVLTETLDTTRRLIAGLRARVPVSGLREALEAFVASVDCTSAEVEVVVEGDEHRLSRDVVGELYTVVREALRNAIQHAGASRICVYVEITPWRVAAVVEDDGVGFDRNRHRRRTGHGLASMTERTTLLGGELTITSACGTGTRLEVTIPLMEPGHAIGA</sequence>
<dbReference type="Gene3D" id="1.20.5.1930">
    <property type="match status" value="1"/>
</dbReference>
<keyword evidence="7" id="KW-0902">Two-component regulatory system</keyword>
<dbReference type="InterPro" id="IPR011712">
    <property type="entry name" value="Sig_transdc_His_kin_sub3_dim/P"/>
</dbReference>
<dbReference type="GO" id="GO:0000155">
    <property type="term" value="F:phosphorelay sensor kinase activity"/>
    <property type="evidence" value="ECO:0007669"/>
    <property type="project" value="InterPro"/>
</dbReference>
<dbReference type="EMBL" id="PYAX01000002">
    <property type="protein sequence ID" value="PSL57239.1"/>
    <property type="molecule type" value="Genomic_DNA"/>
</dbReference>
<evidence type="ECO:0000256" key="7">
    <source>
        <dbReference type="ARBA" id="ARBA00023012"/>
    </source>
</evidence>
<evidence type="ECO:0000256" key="3">
    <source>
        <dbReference type="ARBA" id="ARBA00022679"/>
    </source>
</evidence>
<evidence type="ECO:0000259" key="9">
    <source>
        <dbReference type="PROSITE" id="PS50109"/>
    </source>
</evidence>
<keyword evidence="5 10" id="KW-0418">Kinase</keyword>